<comment type="subcellular location">
    <subcellularLocation>
        <location evidence="1">Membrane</location>
        <topology evidence="1">Multi-pass membrane protein</topology>
    </subcellularLocation>
</comment>
<dbReference type="GO" id="GO:0005886">
    <property type="term" value="C:plasma membrane"/>
    <property type="evidence" value="ECO:0007669"/>
    <property type="project" value="TreeGrafter"/>
</dbReference>
<dbReference type="SMART" id="SM00248">
    <property type="entry name" value="ANK"/>
    <property type="match status" value="2"/>
</dbReference>
<accession>A0A226EYW6</accession>
<organism evidence="14 15">
    <name type="scientific">Folsomia candida</name>
    <name type="common">Springtail</name>
    <dbReference type="NCBI Taxonomy" id="158441"/>
    <lineage>
        <taxon>Eukaryota</taxon>
        <taxon>Metazoa</taxon>
        <taxon>Ecdysozoa</taxon>
        <taxon>Arthropoda</taxon>
        <taxon>Hexapoda</taxon>
        <taxon>Collembola</taxon>
        <taxon>Entomobryomorpha</taxon>
        <taxon>Isotomoidea</taxon>
        <taxon>Isotomidae</taxon>
        <taxon>Proisotominae</taxon>
        <taxon>Folsomia</taxon>
    </lineage>
</organism>
<dbReference type="PANTHER" id="PTHR10117">
    <property type="entry name" value="TRANSIENT RECEPTOR POTENTIAL CHANNEL"/>
    <property type="match status" value="1"/>
</dbReference>
<feature type="transmembrane region" description="Helical" evidence="12">
    <location>
        <begin position="440"/>
        <end position="457"/>
    </location>
</feature>
<name>A0A226EYW6_FOLCA</name>
<feature type="compositionally biased region" description="Polar residues" evidence="11">
    <location>
        <begin position="1"/>
        <end position="19"/>
    </location>
</feature>
<evidence type="ECO:0000256" key="12">
    <source>
        <dbReference type="SAM" id="Phobius"/>
    </source>
</evidence>
<keyword evidence="9" id="KW-0407">Ion channel</keyword>
<comment type="caution">
    <text evidence="14">The sequence shown here is derived from an EMBL/GenBank/DDBJ whole genome shotgun (WGS) entry which is preliminary data.</text>
</comment>
<dbReference type="InterPro" id="IPR002110">
    <property type="entry name" value="Ankyrin_rpt"/>
</dbReference>
<keyword evidence="5 12" id="KW-1133">Transmembrane helix</keyword>
<evidence type="ECO:0000256" key="3">
    <source>
        <dbReference type="ARBA" id="ARBA00022692"/>
    </source>
</evidence>
<dbReference type="Gene3D" id="1.25.40.20">
    <property type="entry name" value="Ankyrin repeat-containing domain"/>
    <property type="match status" value="1"/>
</dbReference>
<dbReference type="InterPro" id="IPR036770">
    <property type="entry name" value="Ankyrin_rpt-contain_sf"/>
</dbReference>
<keyword evidence="4" id="KW-0677">Repeat</keyword>
<evidence type="ECO:0000256" key="6">
    <source>
        <dbReference type="ARBA" id="ARBA00023043"/>
    </source>
</evidence>
<evidence type="ECO:0000256" key="8">
    <source>
        <dbReference type="ARBA" id="ARBA00023136"/>
    </source>
</evidence>
<dbReference type="AlphaFoldDB" id="A0A226EYW6"/>
<evidence type="ECO:0000256" key="5">
    <source>
        <dbReference type="ARBA" id="ARBA00022989"/>
    </source>
</evidence>
<dbReference type="STRING" id="158441.A0A226EYW6"/>
<feature type="repeat" description="ANK" evidence="10">
    <location>
        <begin position="97"/>
        <end position="129"/>
    </location>
</feature>
<keyword evidence="8 12" id="KW-0472">Membrane</keyword>
<keyword evidence="15" id="KW-1185">Reference proteome</keyword>
<feature type="region of interest" description="Disordered" evidence="11">
    <location>
        <begin position="1"/>
        <end position="57"/>
    </location>
</feature>
<evidence type="ECO:0000256" key="9">
    <source>
        <dbReference type="ARBA" id="ARBA00023303"/>
    </source>
</evidence>
<dbReference type="SMART" id="SM01420">
    <property type="entry name" value="TRP_2"/>
    <property type="match status" value="1"/>
</dbReference>
<dbReference type="OrthoDB" id="2373987at2759"/>
<dbReference type="EMBL" id="LNIX01000001">
    <property type="protein sequence ID" value="OXA62792.1"/>
    <property type="molecule type" value="Genomic_DNA"/>
</dbReference>
<feature type="transmembrane region" description="Helical" evidence="12">
    <location>
        <begin position="369"/>
        <end position="391"/>
    </location>
</feature>
<dbReference type="InterPro" id="IPR005821">
    <property type="entry name" value="Ion_trans_dom"/>
</dbReference>
<keyword evidence="2" id="KW-0813">Transport</keyword>
<evidence type="ECO:0000259" key="13">
    <source>
        <dbReference type="SMART" id="SM01420"/>
    </source>
</evidence>
<feature type="transmembrane region" description="Helical" evidence="12">
    <location>
        <begin position="567"/>
        <end position="585"/>
    </location>
</feature>
<dbReference type="InterPro" id="IPR013555">
    <property type="entry name" value="TRP_dom"/>
</dbReference>
<feature type="compositionally biased region" description="Polar residues" evidence="11">
    <location>
        <begin position="37"/>
        <end position="54"/>
    </location>
</feature>
<evidence type="ECO:0000256" key="4">
    <source>
        <dbReference type="ARBA" id="ARBA00022737"/>
    </source>
</evidence>
<evidence type="ECO:0000256" key="11">
    <source>
        <dbReference type="SAM" id="MobiDB-lite"/>
    </source>
</evidence>
<evidence type="ECO:0000256" key="10">
    <source>
        <dbReference type="PROSITE-ProRule" id="PRU00023"/>
    </source>
</evidence>
<feature type="compositionally biased region" description="Low complexity" evidence="11">
    <location>
        <begin position="20"/>
        <end position="36"/>
    </location>
</feature>
<keyword evidence="6 10" id="KW-0040">ANK repeat</keyword>
<feature type="domain" description="Transient receptor ion channel" evidence="13">
    <location>
        <begin position="215"/>
        <end position="280"/>
    </location>
</feature>
<dbReference type="PROSITE" id="PS50088">
    <property type="entry name" value="ANK_REPEAT"/>
    <property type="match status" value="1"/>
</dbReference>
<keyword evidence="3 12" id="KW-0812">Transmembrane</keyword>
<proteinExistence type="predicted"/>
<dbReference type="SUPFAM" id="SSF48403">
    <property type="entry name" value="Ankyrin repeat"/>
    <property type="match status" value="1"/>
</dbReference>
<evidence type="ECO:0000256" key="1">
    <source>
        <dbReference type="ARBA" id="ARBA00004141"/>
    </source>
</evidence>
<dbReference type="Proteomes" id="UP000198287">
    <property type="component" value="Unassembled WGS sequence"/>
</dbReference>
<protein>
    <submittedName>
        <fullName evidence="14">Short transient receptor potential channel 5</fullName>
    </submittedName>
</protein>
<dbReference type="OMA" id="HDHPAQL"/>
<dbReference type="InterPro" id="IPR002153">
    <property type="entry name" value="TRPC_channel"/>
</dbReference>
<dbReference type="Pfam" id="PF08344">
    <property type="entry name" value="TRP_2"/>
    <property type="match status" value="1"/>
</dbReference>
<dbReference type="GO" id="GO:0051480">
    <property type="term" value="P:regulation of cytosolic calcium ion concentration"/>
    <property type="evidence" value="ECO:0007669"/>
    <property type="project" value="TreeGrafter"/>
</dbReference>
<dbReference type="Pfam" id="PF00520">
    <property type="entry name" value="Ion_trans"/>
    <property type="match status" value="1"/>
</dbReference>
<dbReference type="GO" id="GO:0015279">
    <property type="term" value="F:store-operated calcium channel activity"/>
    <property type="evidence" value="ECO:0007669"/>
    <property type="project" value="TreeGrafter"/>
</dbReference>
<evidence type="ECO:0000313" key="14">
    <source>
        <dbReference type="EMBL" id="OXA62792.1"/>
    </source>
</evidence>
<feature type="transmembrane region" description="Helical" evidence="12">
    <location>
        <begin position="651"/>
        <end position="671"/>
    </location>
</feature>
<keyword evidence="14" id="KW-0675">Receptor</keyword>
<dbReference type="GO" id="GO:0034703">
    <property type="term" value="C:cation channel complex"/>
    <property type="evidence" value="ECO:0007669"/>
    <property type="project" value="TreeGrafter"/>
</dbReference>
<reference evidence="14 15" key="1">
    <citation type="submission" date="2015-12" db="EMBL/GenBank/DDBJ databases">
        <title>The genome of Folsomia candida.</title>
        <authorList>
            <person name="Faddeeva A."/>
            <person name="Derks M.F."/>
            <person name="Anvar Y."/>
            <person name="Smit S."/>
            <person name="Van Straalen N."/>
            <person name="Roelofs D."/>
        </authorList>
    </citation>
    <scope>NUCLEOTIDE SEQUENCE [LARGE SCALE GENOMIC DNA]</scope>
    <source>
        <strain evidence="14 15">VU population</strain>
        <tissue evidence="14">Whole body</tissue>
    </source>
</reference>
<sequence length="813" mass="93036">MSSGKRLSQNQKRSSYSKVSTRGSPSTSRSTSPTTSNAYGPTSAANGGQSSSDSENIDPLTDLEKELFEIVNNGHPQDVYNFLRLNKTVDINKRDIEGFSILQHAVQNNDEEMVDILLKDNFVIEISDSLLLAIEKNYVPIVIKFLKWKKLMREPKKAIITSLFPNIKLDLDSSSDYYGDAISPYLMAAICGHYELLELLHNAGEEMGQLHFPACSCEECGPASSDLQKSNKRIHILKGLTSPTYLAFMAGVDKSFDPILKAFDLANDVITCIKQEPEFKNEYEEILENVNKFPTDLLGLCRNEEEAEILLQQKAGYTGILSPYPRLMLAMDTRQKQFVAHYNAQEVLYQQWAGELGKRWTGGVRMRNFVMWLCIIFSPVVSILLVFTYFYKDSRLGKFLKSPIIRFFVNTVSYIVFLVVIVVMNSQEKARSYLGPPSHYLPWIVGTFVLGHFVNFLKHWLFSSKHFISSGWNIFELINYIFFATSIGCWIKLTFRDEACPHEEIHFYGKCHTLKREWLEADDILFMSEISTGIASTMAGLRFLKPIILGDTLGPLQVALGKISKDLATFLVFFIVMILSFSLGFHHLYKPYVDIKKCCVLCDFESATEALSWALFTMTDVSSPVMPVMNLTNGTVWYKNHHTFTEGVGKFIFMGFHIICVTFLMTMLVGVMSSTYTKIMDNVDIEWKFERSKLWIYYIQDSKIVAPFNIIPNILLMGSFIFFSKTKWCCYAEDNETEEESKARDQRYRALIRRLLQRYFRSRSSHESKDPPAAKDVMHVQKQVVELRQLTTMTLDFHSNPTSTVQVNQTSRL</sequence>
<evidence type="ECO:0000256" key="7">
    <source>
        <dbReference type="ARBA" id="ARBA00023065"/>
    </source>
</evidence>
<keyword evidence="7" id="KW-0406">Ion transport</keyword>
<gene>
    <name evidence="14" type="ORF">Fcan01_02368</name>
</gene>
<evidence type="ECO:0000313" key="15">
    <source>
        <dbReference type="Proteomes" id="UP000198287"/>
    </source>
</evidence>
<dbReference type="GO" id="GO:0070679">
    <property type="term" value="F:inositol 1,4,5 trisphosphate binding"/>
    <property type="evidence" value="ECO:0007669"/>
    <property type="project" value="TreeGrafter"/>
</dbReference>
<evidence type="ECO:0000256" key="2">
    <source>
        <dbReference type="ARBA" id="ARBA00022448"/>
    </source>
</evidence>
<dbReference type="PANTHER" id="PTHR10117:SF54">
    <property type="entry name" value="TRANSIENT RECEPTOR POTENTIAL-GAMMA PROTEIN"/>
    <property type="match status" value="1"/>
</dbReference>
<feature type="transmembrane region" description="Helical" evidence="12">
    <location>
        <begin position="403"/>
        <end position="424"/>
    </location>
</feature>
<feature type="transmembrane region" description="Helical" evidence="12">
    <location>
        <begin position="477"/>
        <end position="495"/>
    </location>
</feature>